<dbReference type="AlphaFoldDB" id="A0A9Q1FDL1"/>
<proteinExistence type="predicted"/>
<sequence>MASGGDIEEREFRGFQGSQASEALKHRTHSVTEKNMKEVDLINKEEINKRRSSVGRPAQNYSKSETSLVQEEDVSRAGERRELAEGL</sequence>
<evidence type="ECO:0000313" key="3">
    <source>
        <dbReference type="Proteomes" id="UP001152622"/>
    </source>
</evidence>
<comment type="caution">
    <text evidence="2">The sequence shown here is derived from an EMBL/GenBank/DDBJ whole genome shotgun (WGS) entry which is preliminary data.</text>
</comment>
<reference evidence="2" key="1">
    <citation type="journal article" date="2023" name="Science">
        <title>Genome structures resolve the early diversification of teleost fishes.</title>
        <authorList>
            <person name="Parey E."/>
            <person name="Louis A."/>
            <person name="Montfort J."/>
            <person name="Bouchez O."/>
            <person name="Roques C."/>
            <person name="Iampietro C."/>
            <person name="Lluch J."/>
            <person name="Castinel A."/>
            <person name="Donnadieu C."/>
            <person name="Desvignes T."/>
            <person name="Floi Bucao C."/>
            <person name="Jouanno E."/>
            <person name="Wen M."/>
            <person name="Mejri S."/>
            <person name="Dirks R."/>
            <person name="Jansen H."/>
            <person name="Henkel C."/>
            <person name="Chen W.J."/>
            <person name="Zahm M."/>
            <person name="Cabau C."/>
            <person name="Klopp C."/>
            <person name="Thompson A.W."/>
            <person name="Robinson-Rechavi M."/>
            <person name="Braasch I."/>
            <person name="Lecointre G."/>
            <person name="Bobe J."/>
            <person name="Postlethwait J.H."/>
            <person name="Berthelot C."/>
            <person name="Roest Crollius H."/>
            <person name="Guiguen Y."/>
        </authorList>
    </citation>
    <scope>NUCLEOTIDE SEQUENCE</scope>
    <source>
        <strain evidence="2">WJC10195</strain>
    </source>
</reference>
<evidence type="ECO:0000313" key="2">
    <source>
        <dbReference type="EMBL" id="KAJ8356254.1"/>
    </source>
</evidence>
<name>A0A9Q1FDL1_SYNKA</name>
<feature type="compositionally biased region" description="Basic and acidic residues" evidence="1">
    <location>
        <begin position="30"/>
        <end position="49"/>
    </location>
</feature>
<keyword evidence="3" id="KW-1185">Reference proteome</keyword>
<dbReference type="Proteomes" id="UP001152622">
    <property type="component" value="Chromosome 6"/>
</dbReference>
<accession>A0A9Q1FDL1</accession>
<protein>
    <submittedName>
        <fullName evidence="2">Uncharacterized protein</fullName>
    </submittedName>
</protein>
<dbReference type="EMBL" id="JAINUF010000006">
    <property type="protein sequence ID" value="KAJ8356254.1"/>
    <property type="molecule type" value="Genomic_DNA"/>
</dbReference>
<organism evidence="2 3">
    <name type="scientific">Synaphobranchus kaupii</name>
    <name type="common">Kaup's arrowtooth eel</name>
    <dbReference type="NCBI Taxonomy" id="118154"/>
    <lineage>
        <taxon>Eukaryota</taxon>
        <taxon>Metazoa</taxon>
        <taxon>Chordata</taxon>
        <taxon>Craniata</taxon>
        <taxon>Vertebrata</taxon>
        <taxon>Euteleostomi</taxon>
        <taxon>Actinopterygii</taxon>
        <taxon>Neopterygii</taxon>
        <taxon>Teleostei</taxon>
        <taxon>Anguilliformes</taxon>
        <taxon>Synaphobranchidae</taxon>
        <taxon>Synaphobranchus</taxon>
    </lineage>
</organism>
<evidence type="ECO:0000256" key="1">
    <source>
        <dbReference type="SAM" id="MobiDB-lite"/>
    </source>
</evidence>
<feature type="compositionally biased region" description="Basic and acidic residues" evidence="1">
    <location>
        <begin position="73"/>
        <end position="87"/>
    </location>
</feature>
<feature type="region of interest" description="Disordered" evidence="1">
    <location>
        <begin position="1"/>
        <end position="87"/>
    </location>
</feature>
<feature type="compositionally biased region" description="Polar residues" evidence="1">
    <location>
        <begin position="59"/>
        <end position="69"/>
    </location>
</feature>
<gene>
    <name evidence="2" type="ORF">SKAU_G00190480</name>
</gene>